<sequence>MSRRVKAWERSRGRSRLSRKSANREVKPRILIVCEGKRTEPNYFKGFKVRTMNVVIEPAGAVHTSVVDRALALMEEDGDYEEVWCVFDRDKNRANPSDVALFNSAIEKAKSNGVQVAYSNDAFELWYLLHFNYCDTQILRSDYIVKLREIMGTYKKNDQSMYDKLEDKVDVAIRNAKKLYRLSDKNDPANADPSTTVFMLVERLLELE</sequence>
<reference evidence="2 3" key="1">
    <citation type="submission" date="2019-04" db="EMBL/GenBank/DDBJ databases">
        <title>Saccharibacteria TM7 genomes.</title>
        <authorList>
            <person name="Bor B."/>
            <person name="He X."/>
            <person name="Chen T."/>
            <person name="Dewhirst F.E."/>
        </authorList>
    </citation>
    <scope>NUCLEOTIDE SEQUENCE [LARGE SCALE GENOMIC DNA]</scope>
    <source>
        <strain evidence="2 3">BB001</strain>
    </source>
</reference>
<proteinExistence type="predicted"/>
<keyword evidence="3" id="KW-1185">Reference proteome</keyword>
<gene>
    <name evidence="2" type="ORF">FBF37_03880</name>
</gene>
<dbReference type="RefSeq" id="WP_138079656.1">
    <property type="nucleotide sequence ID" value="NZ_CP040004.1"/>
</dbReference>
<dbReference type="AlphaFoldDB" id="A0A4P9A3Z5"/>
<evidence type="ECO:0000256" key="1">
    <source>
        <dbReference type="SAM" id="MobiDB-lite"/>
    </source>
</evidence>
<organism evidence="2 3">
    <name type="scientific">Candidatus Nanosynbacter featherlites</name>
    <dbReference type="NCBI Taxonomy" id="2572088"/>
    <lineage>
        <taxon>Bacteria</taxon>
        <taxon>Candidatus Saccharimonadota</taxon>
        <taxon>Candidatus Saccharimonadia</taxon>
        <taxon>Candidatus Nanosynbacterales</taxon>
        <taxon>Candidatus Nanosynbacteraceae</taxon>
        <taxon>Candidatus Nanosynbacter</taxon>
    </lineage>
</organism>
<protein>
    <submittedName>
        <fullName evidence="2">RloB domain-containing protein</fullName>
    </submittedName>
</protein>
<dbReference type="OrthoDB" id="9796523at2"/>
<dbReference type="Proteomes" id="UP000310639">
    <property type="component" value="Chromosome"/>
</dbReference>
<dbReference type="KEGG" id="nft:FBF37_03880"/>
<feature type="region of interest" description="Disordered" evidence="1">
    <location>
        <begin position="1"/>
        <end position="21"/>
    </location>
</feature>
<name>A0A4P9A3Z5_9BACT</name>
<dbReference type="Pfam" id="PF13707">
    <property type="entry name" value="RloB"/>
    <property type="match status" value="1"/>
</dbReference>
<dbReference type="InterPro" id="IPR025591">
    <property type="entry name" value="RloB"/>
</dbReference>
<evidence type="ECO:0000313" key="3">
    <source>
        <dbReference type="Proteomes" id="UP000310639"/>
    </source>
</evidence>
<dbReference type="EMBL" id="CP040004">
    <property type="protein sequence ID" value="QCT42567.1"/>
    <property type="molecule type" value="Genomic_DNA"/>
</dbReference>
<accession>A0A4P9A3Z5</accession>
<evidence type="ECO:0000313" key="2">
    <source>
        <dbReference type="EMBL" id="QCT42567.1"/>
    </source>
</evidence>
<feature type="compositionally biased region" description="Basic and acidic residues" evidence="1">
    <location>
        <begin position="1"/>
        <end position="12"/>
    </location>
</feature>